<dbReference type="RefSeq" id="WP_073184767.1">
    <property type="nucleotide sequence ID" value="NZ_FQXI01000008.1"/>
</dbReference>
<dbReference type="GO" id="GO:0016855">
    <property type="term" value="F:racemase and epimerase activity, acting on amino acids and derivatives"/>
    <property type="evidence" value="ECO:0007669"/>
    <property type="project" value="InterPro"/>
</dbReference>
<dbReference type="AlphaFoldDB" id="A0A1M5SQJ1"/>
<name>A0A1M5SQJ1_9FIRM</name>
<dbReference type="OrthoDB" id="9801055at2"/>
<dbReference type="Proteomes" id="UP000184032">
    <property type="component" value="Unassembled WGS sequence"/>
</dbReference>
<gene>
    <name evidence="1" type="ORF">SAMN02745245_01252</name>
</gene>
<accession>A0A1M5SQJ1</accession>
<sequence>MKIAVVAGTRVDTKMGVNLLKNVGIGTISIAMADNCTDQTDMQYYSSEELEQRVKLEIEGAKAKGAEKVFIYCNSLSAAIDYEKISKETKIEIITPLETYKNLPKESKNIVVIAANGLSAYKIDKIIKDSDKSKNIISVGNMSIVELIEEGLNPSEIVERLNLGGMLKYIEGISDEKFKVDSILLGCTHFPYIKSELKNLTDLKIIDPAEDMIEKIFK</sequence>
<evidence type="ECO:0000313" key="1">
    <source>
        <dbReference type="EMBL" id="SHH40775.1"/>
    </source>
</evidence>
<proteinExistence type="predicted"/>
<organism evidence="1 2">
    <name type="scientific">Anaerosphaera aminiphila DSM 21120</name>
    <dbReference type="NCBI Taxonomy" id="1120995"/>
    <lineage>
        <taxon>Bacteria</taxon>
        <taxon>Bacillati</taxon>
        <taxon>Bacillota</taxon>
        <taxon>Tissierellia</taxon>
        <taxon>Tissierellales</taxon>
        <taxon>Peptoniphilaceae</taxon>
        <taxon>Anaerosphaera</taxon>
    </lineage>
</organism>
<keyword evidence="2" id="KW-1185">Reference proteome</keyword>
<protein>
    <submittedName>
        <fullName evidence="1">Glutamate racemase</fullName>
    </submittedName>
</protein>
<dbReference type="InterPro" id="IPR001920">
    <property type="entry name" value="Asp/Glu_race"/>
</dbReference>
<dbReference type="Gene3D" id="3.40.50.1860">
    <property type="match status" value="1"/>
</dbReference>
<reference evidence="1 2" key="1">
    <citation type="submission" date="2016-11" db="EMBL/GenBank/DDBJ databases">
        <authorList>
            <person name="Jaros S."/>
            <person name="Januszkiewicz K."/>
            <person name="Wedrychowicz H."/>
        </authorList>
    </citation>
    <scope>NUCLEOTIDE SEQUENCE [LARGE SCALE GENOMIC DNA]</scope>
    <source>
        <strain evidence="1 2">DSM 21120</strain>
    </source>
</reference>
<dbReference type="STRING" id="1120995.SAMN02745245_01252"/>
<dbReference type="InterPro" id="IPR033134">
    <property type="entry name" value="Asp/Glu_racemase_AS_2"/>
</dbReference>
<dbReference type="EMBL" id="FQXI01000008">
    <property type="protein sequence ID" value="SHH40775.1"/>
    <property type="molecule type" value="Genomic_DNA"/>
</dbReference>
<dbReference type="PROSITE" id="PS00924">
    <property type="entry name" value="ASP_GLU_RACEMASE_2"/>
    <property type="match status" value="1"/>
</dbReference>
<evidence type="ECO:0000313" key="2">
    <source>
        <dbReference type="Proteomes" id="UP000184032"/>
    </source>
</evidence>
<dbReference type="SUPFAM" id="SSF53681">
    <property type="entry name" value="Aspartate/glutamate racemase"/>
    <property type="match status" value="1"/>
</dbReference>